<dbReference type="Gene3D" id="3.40.50.2000">
    <property type="entry name" value="Glycogen Phosphorylase B"/>
    <property type="match status" value="2"/>
</dbReference>
<dbReference type="PANTHER" id="PTHR43174:SF1">
    <property type="entry name" value="UDP-N-ACETYLGLUCOSAMINE 2-EPIMERASE"/>
    <property type="match status" value="1"/>
</dbReference>
<name>A0A0F9TWN0_9ZZZZ</name>
<dbReference type="EMBL" id="LAZR01000249">
    <property type="protein sequence ID" value="KKN79317.1"/>
    <property type="molecule type" value="Genomic_DNA"/>
</dbReference>
<sequence length="368" mass="41868">MLEKIKVLTIMGTRPEIIRLSEIVKKLDLYTNHKVVFTNQSFDYEMSQVFFDELKIRKPDYTLDVKSETVGEQIGKILTQCEKVLLEEKPDAILILGDTNSALSCIIAKRLRIAVFHLEAGNRCFDERVPEEINRRIVDHTSDINMCYTEHARRNLLREGLATQEIFVVGSPLIEVYSSHTDEIQKSKILDTLHLKLGEYFLASFHREENVHNSKNLFLIISALRTLSEEYKLPVVLSTHPHTRKHLEAFNCGDIMLHPPFGMVDYIRLQRGALCTLSDSGTIHEDGAILGTAVVNIRDSNERPEAYDNGNVIMAGLDTSTILNAVNIAIDQLDTRFNNPYADGNCSDKVIRLIVGLQKIVKKRRYLC</sequence>
<comment type="caution">
    <text evidence="2">The sequence shown here is derived from an EMBL/GenBank/DDBJ whole genome shotgun (WGS) entry which is preliminary data.</text>
</comment>
<dbReference type="InterPro" id="IPR029767">
    <property type="entry name" value="WecB-like"/>
</dbReference>
<protein>
    <recommendedName>
        <fullName evidence="1">UDP-N-acetylglucosamine 2-epimerase domain-containing protein</fullName>
    </recommendedName>
</protein>
<organism evidence="2">
    <name type="scientific">marine sediment metagenome</name>
    <dbReference type="NCBI Taxonomy" id="412755"/>
    <lineage>
        <taxon>unclassified sequences</taxon>
        <taxon>metagenomes</taxon>
        <taxon>ecological metagenomes</taxon>
    </lineage>
</organism>
<dbReference type="CDD" id="cd03786">
    <property type="entry name" value="GTB_UDP-GlcNAc_2-Epimerase"/>
    <property type="match status" value="1"/>
</dbReference>
<feature type="domain" description="UDP-N-acetylglucosamine 2-epimerase" evidence="1">
    <location>
        <begin position="32"/>
        <end position="354"/>
    </location>
</feature>
<dbReference type="InterPro" id="IPR003331">
    <property type="entry name" value="UDP_GlcNAc_Epimerase_2_dom"/>
</dbReference>
<dbReference type="NCBIfam" id="TIGR00236">
    <property type="entry name" value="wecB"/>
    <property type="match status" value="1"/>
</dbReference>
<dbReference type="PANTHER" id="PTHR43174">
    <property type="entry name" value="UDP-N-ACETYLGLUCOSAMINE 2-EPIMERASE"/>
    <property type="match status" value="1"/>
</dbReference>
<dbReference type="Pfam" id="PF02350">
    <property type="entry name" value="Epimerase_2"/>
    <property type="match status" value="1"/>
</dbReference>
<reference evidence="2" key="1">
    <citation type="journal article" date="2015" name="Nature">
        <title>Complex archaea that bridge the gap between prokaryotes and eukaryotes.</title>
        <authorList>
            <person name="Spang A."/>
            <person name="Saw J.H."/>
            <person name="Jorgensen S.L."/>
            <person name="Zaremba-Niedzwiedzka K."/>
            <person name="Martijn J."/>
            <person name="Lind A.E."/>
            <person name="van Eijk R."/>
            <person name="Schleper C."/>
            <person name="Guy L."/>
            <person name="Ettema T.J."/>
        </authorList>
    </citation>
    <scope>NUCLEOTIDE SEQUENCE</scope>
</reference>
<proteinExistence type="predicted"/>
<dbReference type="SUPFAM" id="SSF53756">
    <property type="entry name" value="UDP-Glycosyltransferase/glycogen phosphorylase"/>
    <property type="match status" value="1"/>
</dbReference>
<accession>A0A0F9TWN0</accession>
<evidence type="ECO:0000313" key="2">
    <source>
        <dbReference type="EMBL" id="KKN79317.1"/>
    </source>
</evidence>
<gene>
    <name evidence="2" type="ORF">LCGC14_0340990</name>
</gene>
<dbReference type="AlphaFoldDB" id="A0A0F9TWN0"/>
<evidence type="ECO:0000259" key="1">
    <source>
        <dbReference type="Pfam" id="PF02350"/>
    </source>
</evidence>